<dbReference type="OrthoDB" id="4311410at2"/>
<dbReference type="AlphaFoldDB" id="A0A4R2IY86"/>
<reference evidence="2 3" key="1">
    <citation type="journal article" date="2015" name="Stand. Genomic Sci.">
        <title>Genomic Encyclopedia of Bacterial and Archaeal Type Strains, Phase III: the genomes of soil and plant-associated and newly described type strains.</title>
        <authorList>
            <person name="Whitman W.B."/>
            <person name="Woyke T."/>
            <person name="Klenk H.P."/>
            <person name="Zhou Y."/>
            <person name="Lilburn T.G."/>
            <person name="Beck B.J."/>
            <person name="De Vos P."/>
            <person name="Vandamme P."/>
            <person name="Eisen J.A."/>
            <person name="Garrity G."/>
            <person name="Hugenholtz P."/>
            <person name="Kyrpides N.C."/>
        </authorList>
    </citation>
    <scope>NUCLEOTIDE SEQUENCE [LARGE SCALE GENOMIC DNA]</scope>
    <source>
        <strain evidence="2 3">VKM Ac-2541</strain>
    </source>
</reference>
<gene>
    <name evidence="2" type="ORF">EV646_103286</name>
</gene>
<protein>
    <recommendedName>
        <fullName evidence="4">2'-5' RNA ligase superfamily protein</fullName>
    </recommendedName>
</protein>
<evidence type="ECO:0000256" key="1">
    <source>
        <dbReference type="SAM" id="MobiDB-lite"/>
    </source>
</evidence>
<evidence type="ECO:0000313" key="2">
    <source>
        <dbReference type="EMBL" id="TCO49308.1"/>
    </source>
</evidence>
<feature type="region of interest" description="Disordered" evidence="1">
    <location>
        <begin position="14"/>
        <end position="33"/>
    </location>
</feature>
<dbReference type="EMBL" id="SLWR01000003">
    <property type="protein sequence ID" value="TCO49308.1"/>
    <property type="molecule type" value="Genomic_DNA"/>
</dbReference>
<proteinExistence type="predicted"/>
<accession>A0A4R2IY86</accession>
<dbReference type="RefSeq" id="WP_132146975.1">
    <property type="nucleotide sequence ID" value="NZ_SLWR01000003.1"/>
</dbReference>
<comment type="caution">
    <text evidence="2">The sequence shown here is derived from an EMBL/GenBank/DDBJ whole genome shotgun (WGS) entry which is preliminary data.</text>
</comment>
<sequence>MSKFDQLFNAAAPLIASGDHQRDEPPREGGRWPVSVVLRPPPDSDLSHRLDAVTAEAAELAGTGHWHTGQAGSAHLTVRALETYRAHVGPSDPAIQRYQSALRRAATAAGPARIRVAGLTLTPGTVMACAVPLDSQADLFMDRLAAELGPDAWHELPDGRRDIWYLNLIHFTTDIAKPAALVDWVAAHRSTYLGEATIPVAELVRFHHTPTPPRPYMRPEVLARASLRR</sequence>
<evidence type="ECO:0000313" key="3">
    <source>
        <dbReference type="Proteomes" id="UP000295573"/>
    </source>
</evidence>
<dbReference type="Proteomes" id="UP000295573">
    <property type="component" value="Unassembled WGS sequence"/>
</dbReference>
<organism evidence="2 3">
    <name type="scientific">Kribbella antiqua</name>
    <dbReference type="NCBI Taxonomy" id="2512217"/>
    <lineage>
        <taxon>Bacteria</taxon>
        <taxon>Bacillati</taxon>
        <taxon>Actinomycetota</taxon>
        <taxon>Actinomycetes</taxon>
        <taxon>Propionibacteriales</taxon>
        <taxon>Kribbellaceae</taxon>
        <taxon>Kribbella</taxon>
    </lineage>
</organism>
<feature type="compositionally biased region" description="Basic and acidic residues" evidence="1">
    <location>
        <begin position="19"/>
        <end position="30"/>
    </location>
</feature>
<name>A0A4R2IY86_9ACTN</name>
<keyword evidence="3" id="KW-1185">Reference proteome</keyword>
<evidence type="ECO:0008006" key="4">
    <source>
        <dbReference type="Google" id="ProtNLM"/>
    </source>
</evidence>